<dbReference type="AlphaFoldDB" id="A0AA38H2N2"/>
<sequence>MRRRWDIGQERERRVASAELLVEGGRSRIALLDPTALLPGEQTKIWGPRTRAGRQAQADFCRIVKVAGILAVGVFLDRRVIPCWPLHQGVLATSERERLKERNARAGPIFRNSDTARGICRPDVNSCLVAPGALDGSALNRKRAAIILECLSAFGWPRLDAMSDLSRSPASSAVLSSMYAVMISRQENSLPDNISSTAHKPYSRAGPRLAIALAGCYARPAPRTFNVSGLLTASEAQLRSALLAVHALQPCQP</sequence>
<gene>
    <name evidence="1" type="ORF">MKK02DRAFT_29985</name>
</gene>
<evidence type="ECO:0000313" key="1">
    <source>
        <dbReference type="EMBL" id="KAI9632995.1"/>
    </source>
</evidence>
<proteinExistence type="predicted"/>
<dbReference type="GeneID" id="77727159"/>
<accession>A0AA38H2N2</accession>
<name>A0AA38H2N2_9TREE</name>
<dbReference type="Proteomes" id="UP001164286">
    <property type="component" value="Unassembled WGS sequence"/>
</dbReference>
<comment type="caution">
    <text evidence="1">The sequence shown here is derived from an EMBL/GenBank/DDBJ whole genome shotgun (WGS) entry which is preliminary data.</text>
</comment>
<dbReference type="RefSeq" id="XP_052942772.1">
    <property type="nucleotide sequence ID" value="XM_053087954.1"/>
</dbReference>
<keyword evidence="2" id="KW-1185">Reference proteome</keyword>
<reference evidence="1" key="1">
    <citation type="journal article" date="2022" name="G3 (Bethesda)">
        <title>High quality genome of the basidiomycete yeast Dioszegia hungarica PDD-24b-2 isolated from cloud water.</title>
        <authorList>
            <person name="Jarrige D."/>
            <person name="Haridas S."/>
            <person name="Bleykasten-Grosshans C."/>
            <person name="Joly M."/>
            <person name="Nadalig T."/>
            <person name="Sancelme M."/>
            <person name="Vuilleumier S."/>
            <person name="Grigoriev I.V."/>
            <person name="Amato P."/>
            <person name="Bringel F."/>
        </authorList>
    </citation>
    <scope>NUCLEOTIDE SEQUENCE</scope>
    <source>
        <strain evidence="1">PDD-24b-2</strain>
    </source>
</reference>
<evidence type="ECO:0000313" key="2">
    <source>
        <dbReference type="Proteomes" id="UP001164286"/>
    </source>
</evidence>
<organism evidence="1 2">
    <name type="scientific">Dioszegia hungarica</name>
    <dbReference type="NCBI Taxonomy" id="4972"/>
    <lineage>
        <taxon>Eukaryota</taxon>
        <taxon>Fungi</taxon>
        <taxon>Dikarya</taxon>
        <taxon>Basidiomycota</taxon>
        <taxon>Agaricomycotina</taxon>
        <taxon>Tremellomycetes</taxon>
        <taxon>Tremellales</taxon>
        <taxon>Bulleribasidiaceae</taxon>
        <taxon>Dioszegia</taxon>
    </lineage>
</organism>
<protein>
    <submittedName>
        <fullName evidence="1">Uncharacterized protein</fullName>
    </submittedName>
</protein>
<dbReference type="EMBL" id="JAKWFO010000013">
    <property type="protein sequence ID" value="KAI9632995.1"/>
    <property type="molecule type" value="Genomic_DNA"/>
</dbReference>